<feature type="transmembrane region" description="Helical" evidence="1">
    <location>
        <begin position="40"/>
        <end position="62"/>
    </location>
</feature>
<organism evidence="2 3">
    <name type="scientific">Candidatus Caccopulliclostridium gallistercoris</name>
    <dbReference type="NCBI Taxonomy" id="2840719"/>
    <lineage>
        <taxon>Bacteria</taxon>
        <taxon>Bacillati</taxon>
        <taxon>Bacillota</taxon>
        <taxon>Clostridia</taxon>
        <taxon>Candidatus Caccopulliclostridium</taxon>
    </lineage>
</organism>
<keyword evidence="1" id="KW-0472">Membrane</keyword>
<feature type="transmembrane region" description="Helical" evidence="1">
    <location>
        <begin position="68"/>
        <end position="87"/>
    </location>
</feature>
<reference evidence="2" key="2">
    <citation type="journal article" date="2021" name="PeerJ">
        <title>Extensive microbial diversity within the chicken gut microbiome revealed by metagenomics and culture.</title>
        <authorList>
            <person name="Gilroy R."/>
            <person name="Ravi A."/>
            <person name="Getino M."/>
            <person name="Pursley I."/>
            <person name="Horton D.L."/>
            <person name="Alikhan N.F."/>
            <person name="Baker D."/>
            <person name="Gharbi K."/>
            <person name="Hall N."/>
            <person name="Watson M."/>
            <person name="Adriaenssens E.M."/>
            <person name="Foster-Nyarko E."/>
            <person name="Jarju S."/>
            <person name="Secka A."/>
            <person name="Antonio M."/>
            <person name="Oren A."/>
            <person name="Chaudhuri R.R."/>
            <person name="La Ragione R."/>
            <person name="Hildebrand F."/>
            <person name="Pallen M.J."/>
        </authorList>
    </citation>
    <scope>NUCLEOTIDE SEQUENCE</scope>
    <source>
        <strain evidence="2">CHK186-9395</strain>
    </source>
</reference>
<comment type="caution">
    <text evidence="2">The sequence shown here is derived from an EMBL/GenBank/DDBJ whole genome shotgun (WGS) entry which is preliminary data.</text>
</comment>
<keyword evidence="1" id="KW-1133">Transmembrane helix</keyword>
<dbReference type="Proteomes" id="UP000886861">
    <property type="component" value="Unassembled WGS sequence"/>
</dbReference>
<evidence type="ECO:0000313" key="2">
    <source>
        <dbReference type="EMBL" id="HIV01289.1"/>
    </source>
</evidence>
<gene>
    <name evidence="2" type="ORF">IAA62_01885</name>
</gene>
<dbReference type="AlphaFoldDB" id="A0A9D1NDU8"/>
<evidence type="ECO:0000256" key="1">
    <source>
        <dbReference type="SAM" id="Phobius"/>
    </source>
</evidence>
<feature type="transmembrane region" description="Helical" evidence="1">
    <location>
        <begin position="6"/>
        <end position="28"/>
    </location>
</feature>
<evidence type="ECO:0000313" key="3">
    <source>
        <dbReference type="Proteomes" id="UP000886861"/>
    </source>
</evidence>
<name>A0A9D1NDU8_9FIRM</name>
<keyword evidence="1" id="KW-0812">Transmembrane</keyword>
<sequence length="92" mass="10493">MRKVLYFIFAILGLAYIAIMGLYGVSLMHPFMTEFFTGDFFRFIANWGAVIIIGGFCFTNFFGKTLKLIFFFLLLAAVVLYVLAFGFPEIFA</sequence>
<dbReference type="EMBL" id="DVOJ01000007">
    <property type="protein sequence ID" value="HIV01289.1"/>
    <property type="molecule type" value="Genomic_DNA"/>
</dbReference>
<accession>A0A9D1NDU8</accession>
<proteinExistence type="predicted"/>
<protein>
    <submittedName>
        <fullName evidence="2">Uncharacterized protein</fullName>
    </submittedName>
</protein>
<reference evidence="2" key="1">
    <citation type="submission" date="2020-10" db="EMBL/GenBank/DDBJ databases">
        <authorList>
            <person name="Gilroy R."/>
        </authorList>
    </citation>
    <scope>NUCLEOTIDE SEQUENCE</scope>
    <source>
        <strain evidence="2">CHK186-9395</strain>
    </source>
</reference>